<evidence type="ECO:0000259" key="9">
    <source>
        <dbReference type="PROSITE" id="PS50157"/>
    </source>
</evidence>
<accession>A0A146M747</accession>
<gene>
    <name evidence="10" type="primary">ZFP64_4</name>
    <name evidence="10" type="ORF">g.28295</name>
</gene>
<feature type="domain" description="C2H2-type" evidence="9">
    <location>
        <begin position="173"/>
        <end position="200"/>
    </location>
</feature>
<feature type="domain" description="C2H2-type" evidence="9">
    <location>
        <begin position="117"/>
        <end position="144"/>
    </location>
</feature>
<comment type="subcellular location">
    <subcellularLocation>
        <location evidence="1">Nucleus</location>
    </subcellularLocation>
</comment>
<proteinExistence type="predicted"/>
<keyword evidence="5" id="KW-0862">Zinc</keyword>
<dbReference type="FunFam" id="3.30.160.60:FF:000630">
    <property type="entry name" value="Zinc finger protein 180"/>
    <property type="match status" value="1"/>
</dbReference>
<dbReference type="InterPro" id="IPR013087">
    <property type="entry name" value="Znf_C2H2_type"/>
</dbReference>
<dbReference type="EMBL" id="GDHC01004249">
    <property type="protein sequence ID" value="JAQ14380.1"/>
    <property type="molecule type" value="Transcribed_RNA"/>
</dbReference>
<keyword evidence="3" id="KW-0677">Repeat</keyword>
<dbReference type="Pfam" id="PF00096">
    <property type="entry name" value="zf-C2H2"/>
    <property type="match status" value="1"/>
</dbReference>
<name>A0A146M747_LYGHE</name>
<dbReference type="SMART" id="SM00355">
    <property type="entry name" value="ZnF_C2H2"/>
    <property type="match status" value="4"/>
</dbReference>
<evidence type="ECO:0000256" key="2">
    <source>
        <dbReference type="ARBA" id="ARBA00022723"/>
    </source>
</evidence>
<dbReference type="GO" id="GO:0000978">
    <property type="term" value="F:RNA polymerase II cis-regulatory region sequence-specific DNA binding"/>
    <property type="evidence" value="ECO:0007669"/>
    <property type="project" value="TreeGrafter"/>
</dbReference>
<dbReference type="AlphaFoldDB" id="A0A146M747"/>
<dbReference type="PANTHER" id="PTHR24404">
    <property type="entry name" value="ZINC FINGER PROTEIN"/>
    <property type="match status" value="1"/>
</dbReference>
<evidence type="ECO:0000256" key="7">
    <source>
        <dbReference type="ARBA" id="ARBA00023242"/>
    </source>
</evidence>
<evidence type="ECO:0000256" key="5">
    <source>
        <dbReference type="ARBA" id="ARBA00022833"/>
    </source>
</evidence>
<evidence type="ECO:0000256" key="1">
    <source>
        <dbReference type="ARBA" id="ARBA00004123"/>
    </source>
</evidence>
<evidence type="ECO:0000256" key="3">
    <source>
        <dbReference type="ARBA" id="ARBA00022737"/>
    </source>
</evidence>
<evidence type="ECO:0000256" key="6">
    <source>
        <dbReference type="ARBA" id="ARBA00023125"/>
    </source>
</evidence>
<keyword evidence="6" id="KW-0238">DNA-binding</keyword>
<evidence type="ECO:0000256" key="8">
    <source>
        <dbReference type="PROSITE-ProRule" id="PRU00042"/>
    </source>
</evidence>
<dbReference type="InterPro" id="IPR036236">
    <property type="entry name" value="Znf_C2H2_sf"/>
</dbReference>
<dbReference type="PANTHER" id="PTHR24404:SF111">
    <property type="entry name" value="GASTRULA ZINC FINGER PROTEIN XLCGF49.1-LIKE-RELATED"/>
    <property type="match status" value="1"/>
</dbReference>
<dbReference type="PROSITE" id="PS50157">
    <property type="entry name" value="ZINC_FINGER_C2H2_2"/>
    <property type="match status" value="4"/>
</dbReference>
<organism evidence="10">
    <name type="scientific">Lygus hesperus</name>
    <name type="common">Western plant bug</name>
    <dbReference type="NCBI Taxonomy" id="30085"/>
    <lineage>
        <taxon>Eukaryota</taxon>
        <taxon>Metazoa</taxon>
        <taxon>Ecdysozoa</taxon>
        <taxon>Arthropoda</taxon>
        <taxon>Hexapoda</taxon>
        <taxon>Insecta</taxon>
        <taxon>Pterygota</taxon>
        <taxon>Neoptera</taxon>
        <taxon>Paraneoptera</taxon>
        <taxon>Hemiptera</taxon>
        <taxon>Heteroptera</taxon>
        <taxon>Panheteroptera</taxon>
        <taxon>Cimicomorpha</taxon>
        <taxon>Miridae</taxon>
        <taxon>Mirini</taxon>
        <taxon>Lygus</taxon>
    </lineage>
</organism>
<dbReference type="SUPFAM" id="SSF57667">
    <property type="entry name" value="beta-beta-alpha zinc fingers"/>
    <property type="match status" value="3"/>
</dbReference>
<keyword evidence="4 8" id="KW-0863">Zinc-finger</keyword>
<dbReference type="Gene3D" id="3.30.160.60">
    <property type="entry name" value="Classic Zinc Finger"/>
    <property type="match status" value="4"/>
</dbReference>
<protein>
    <submittedName>
        <fullName evidence="10">Zinc finger protein 64, isoforms 1 and 2</fullName>
    </submittedName>
</protein>
<reference evidence="10" key="1">
    <citation type="journal article" date="2016" name="Gigascience">
        <title>De novo construction of an expanded transcriptome assembly for the western tarnished plant bug, Lygus hesperus.</title>
        <authorList>
            <person name="Tassone E.E."/>
            <person name="Geib S.M."/>
            <person name="Hall B."/>
            <person name="Fabrick J.A."/>
            <person name="Brent C.S."/>
            <person name="Hull J.J."/>
        </authorList>
    </citation>
    <scope>NUCLEOTIDE SEQUENCE</scope>
</reference>
<keyword evidence="7" id="KW-0539">Nucleus</keyword>
<dbReference type="GO" id="GO:0003700">
    <property type="term" value="F:DNA-binding transcription factor activity"/>
    <property type="evidence" value="ECO:0007669"/>
    <property type="project" value="TreeGrafter"/>
</dbReference>
<feature type="non-terminal residue" evidence="10">
    <location>
        <position position="202"/>
    </location>
</feature>
<dbReference type="GO" id="GO:0008270">
    <property type="term" value="F:zinc ion binding"/>
    <property type="evidence" value="ECO:0007669"/>
    <property type="project" value="UniProtKB-KW"/>
</dbReference>
<evidence type="ECO:0000256" key="4">
    <source>
        <dbReference type="ARBA" id="ARBA00022771"/>
    </source>
</evidence>
<feature type="domain" description="C2H2-type" evidence="9">
    <location>
        <begin position="145"/>
        <end position="172"/>
    </location>
</feature>
<dbReference type="FunFam" id="3.30.160.60:FF:000446">
    <property type="entry name" value="Zinc finger protein"/>
    <property type="match status" value="1"/>
</dbReference>
<feature type="domain" description="C2H2-type" evidence="9">
    <location>
        <begin position="88"/>
        <end position="116"/>
    </location>
</feature>
<evidence type="ECO:0000313" key="10">
    <source>
        <dbReference type="EMBL" id="JAQ14380.1"/>
    </source>
</evidence>
<keyword evidence="2" id="KW-0479">Metal-binding</keyword>
<sequence length="202" mass="23210">MMIREDEVNVSKRDEELINNVSTHQTVITTPHDLGPHVSEDIVTDGLPTLVKDEEPDVTCDIQDDGAGQSSELKSHDLVLYQTWGKPYACHSCGYTAARLGRLKDHIIRTHTEEKPYSCQSCDYKARTRQDLTKHKISHTGEKPYSCFICDYRAGRTQQLKRHMKMHTDEKMYDCSFCQYRADQPGILKTHLRKHTGEKPFA</sequence>
<dbReference type="InterPro" id="IPR050589">
    <property type="entry name" value="Ikaros_C2H2-ZF"/>
</dbReference>
<dbReference type="GO" id="GO:0005634">
    <property type="term" value="C:nucleus"/>
    <property type="evidence" value="ECO:0007669"/>
    <property type="project" value="UniProtKB-SubCell"/>
</dbReference>
<dbReference type="GO" id="GO:0006357">
    <property type="term" value="P:regulation of transcription by RNA polymerase II"/>
    <property type="evidence" value="ECO:0007669"/>
    <property type="project" value="TreeGrafter"/>
</dbReference>